<accession>A0A7X9XZY6</accession>
<proteinExistence type="predicted"/>
<name>A0A7X9XZY6_9ACTN</name>
<evidence type="ECO:0008006" key="4">
    <source>
        <dbReference type="Google" id="ProtNLM"/>
    </source>
</evidence>
<evidence type="ECO:0000256" key="1">
    <source>
        <dbReference type="SAM" id="Phobius"/>
    </source>
</evidence>
<protein>
    <recommendedName>
        <fullName evidence="4">LysM domain-containing protein</fullName>
    </recommendedName>
</protein>
<evidence type="ECO:0000313" key="2">
    <source>
        <dbReference type="EMBL" id="NMF25513.1"/>
    </source>
</evidence>
<feature type="transmembrane region" description="Helical" evidence="1">
    <location>
        <begin position="89"/>
        <end position="109"/>
    </location>
</feature>
<sequence length="182" mass="19362">MFGVELMSTASIKTGGNNFEREDNMSNATQRKYTSYSFTTDGSLALSPQSHTFVVISGNVTKPACVSSRNQGRVRNGQEGERGDRIGPVSIAVLALAIVASVVIGSFGIQVAEASRISHAFEDVKVSKVAAKQGSSIWSYAEMCKVKGVSTKEIADWIQSKNDVGVNGLVPGTEIVLPNYQA</sequence>
<keyword evidence="1" id="KW-1133">Transmembrane helix</keyword>
<reference evidence="2 3" key="1">
    <citation type="submission" date="2020-04" db="EMBL/GenBank/DDBJ databases">
        <authorList>
            <person name="Hitch T.C.A."/>
            <person name="Wylensek D."/>
            <person name="Clavel T."/>
        </authorList>
    </citation>
    <scope>NUCLEOTIDE SEQUENCE [LARGE SCALE GENOMIC DNA]</scope>
    <source>
        <strain evidence="2 3">105184</strain>
    </source>
</reference>
<keyword evidence="1" id="KW-0812">Transmembrane</keyword>
<dbReference type="EMBL" id="JABAGR010000002">
    <property type="protein sequence ID" value="NMF25513.1"/>
    <property type="molecule type" value="Genomic_DNA"/>
</dbReference>
<evidence type="ECO:0000313" key="3">
    <source>
        <dbReference type="Proteomes" id="UP000565613"/>
    </source>
</evidence>
<organism evidence="2 3">
    <name type="scientific">Parafannyhessea umbonata</name>
    <dbReference type="NCBI Taxonomy" id="604330"/>
    <lineage>
        <taxon>Bacteria</taxon>
        <taxon>Bacillati</taxon>
        <taxon>Actinomycetota</taxon>
        <taxon>Coriobacteriia</taxon>
        <taxon>Coriobacteriales</taxon>
        <taxon>Atopobiaceae</taxon>
        <taxon>Parafannyhessea</taxon>
    </lineage>
</organism>
<comment type="caution">
    <text evidence="2">The sequence shown here is derived from an EMBL/GenBank/DDBJ whole genome shotgun (WGS) entry which is preliminary data.</text>
</comment>
<dbReference type="AlphaFoldDB" id="A0A7X9XZY6"/>
<gene>
    <name evidence="2" type="ORF">HF885_03520</name>
</gene>
<dbReference type="Proteomes" id="UP000565613">
    <property type="component" value="Unassembled WGS sequence"/>
</dbReference>
<keyword evidence="1" id="KW-0472">Membrane</keyword>